<comment type="caution">
    <text evidence="2">The sequence shown here is derived from an EMBL/GenBank/DDBJ whole genome shotgun (WGS) entry which is preliminary data.</text>
</comment>
<evidence type="ECO:0000313" key="2">
    <source>
        <dbReference type="EMBL" id="KAK3254691.1"/>
    </source>
</evidence>
<gene>
    <name evidence="2" type="ORF">CYMTET_36102</name>
</gene>
<dbReference type="Pfam" id="PF05193">
    <property type="entry name" value="Peptidase_M16_C"/>
    <property type="match status" value="1"/>
</dbReference>
<dbReference type="Gene3D" id="3.30.830.10">
    <property type="entry name" value="Metalloenzyme, LuxS/M16 peptidase-like"/>
    <property type="match status" value="1"/>
</dbReference>
<dbReference type="GO" id="GO:0046872">
    <property type="term" value="F:metal ion binding"/>
    <property type="evidence" value="ECO:0007669"/>
    <property type="project" value="InterPro"/>
</dbReference>
<feature type="domain" description="Peptidase M16 C-terminal" evidence="1">
    <location>
        <begin position="21"/>
        <end position="104"/>
    </location>
</feature>
<dbReference type="Proteomes" id="UP001190700">
    <property type="component" value="Unassembled WGS sequence"/>
</dbReference>
<dbReference type="GO" id="GO:0004222">
    <property type="term" value="F:metalloendopeptidase activity"/>
    <property type="evidence" value="ECO:0007669"/>
    <property type="project" value="TreeGrafter"/>
</dbReference>
<dbReference type="InterPro" id="IPR011249">
    <property type="entry name" value="Metalloenz_LuxS/M16"/>
</dbReference>
<dbReference type="InterPro" id="IPR007863">
    <property type="entry name" value="Peptidase_M16_C"/>
</dbReference>
<feature type="non-terminal residue" evidence="2">
    <location>
        <position position="211"/>
    </location>
</feature>
<name>A0AAE0F7W8_9CHLO</name>
<sequence>HREASSLDLISPTGAPDAVQGFLDYLLLGTPAAPLRQVLEESGLGEAVVGGGLEDELRQPTFCIGLKGVSEENVPKVEELIMAELKRLSEEGFSDDAVEAAVNTIEFSMRENNTGRFPRGLSLMLRSMSSWLYEGDAFEPMKFSEPLAKLKERLAKEDVFKSLIKKVFLENTHKVTLELQPDTGLGALMEAEEKAKIQAFRASLDETQLLE</sequence>
<protein>
    <submittedName>
        <fullName evidence="2">Homeobox protein PKNOX1</fullName>
    </submittedName>
</protein>
<reference evidence="2 3" key="1">
    <citation type="journal article" date="2015" name="Genome Biol. Evol.">
        <title>Comparative Genomics of a Bacterivorous Green Alga Reveals Evolutionary Causalities and Consequences of Phago-Mixotrophic Mode of Nutrition.</title>
        <authorList>
            <person name="Burns J.A."/>
            <person name="Paasch A."/>
            <person name="Narechania A."/>
            <person name="Kim E."/>
        </authorList>
    </citation>
    <scope>NUCLEOTIDE SEQUENCE [LARGE SCALE GENOMIC DNA]</scope>
    <source>
        <strain evidence="2 3">PLY_AMNH</strain>
    </source>
</reference>
<dbReference type="GO" id="GO:0003677">
    <property type="term" value="F:DNA binding"/>
    <property type="evidence" value="ECO:0007669"/>
    <property type="project" value="UniProtKB-KW"/>
</dbReference>
<keyword evidence="3" id="KW-1185">Reference proteome</keyword>
<dbReference type="GO" id="GO:0016485">
    <property type="term" value="P:protein processing"/>
    <property type="evidence" value="ECO:0007669"/>
    <property type="project" value="TreeGrafter"/>
</dbReference>
<dbReference type="PANTHER" id="PTHR43016:SF13">
    <property type="entry name" value="PRESEQUENCE PROTEASE, MITOCHONDRIAL"/>
    <property type="match status" value="1"/>
</dbReference>
<dbReference type="EMBL" id="LGRX02023271">
    <property type="protein sequence ID" value="KAK3254691.1"/>
    <property type="molecule type" value="Genomic_DNA"/>
</dbReference>
<evidence type="ECO:0000259" key="1">
    <source>
        <dbReference type="Pfam" id="PF05193"/>
    </source>
</evidence>
<dbReference type="AlphaFoldDB" id="A0AAE0F7W8"/>
<keyword evidence="2" id="KW-0371">Homeobox</keyword>
<proteinExistence type="predicted"/>
<organism evidence="2 3">
    <name type="scientific">Cymbomonas tetramitiformis</name>
    <dbReference type="NCBI Taxonomy" id="36881"/>
    <lineage>
        <taxon>Eukaryota</taxon>
        <taxon>Viridiplantae</taxon>
        <taxon>Chlorophyta</taxon>
        <taxon>Pyramimonadophyceae</taxon>
        <taxon>Pyramimonadales</taxon>
        <taxon>Pyramimonadaceae</taxon>
        <taxon>Cymbomonas</taxon>
    </lineage>
</organism>
<keyword evidence="2" id="KW-0238">DNA-binding</keyword>
<dbReference type="PANTHER" id="PTHR43016">
    <property type="entry name" value="PRESEQUENCE PROTEASE"/>
    <property type="match status" value="1"/>
</dbReference>
<feature type="non-terminal residue" evidence="2">
    <location>
        <position position="1"/>
    </location>
</feature>
<evidence type="ECO:0000313" key="3">
    <source>
        <dbReference type="Proteomes" id="UP001190700"/>
    </source>
</evidence>
<accession>A0AAE0F7W8</accession>
<dbReference type="SUPFAM" id="SSF63411">
    <property type="entry name" value="LuxS/MPP-like metallohydrolase"/>
    <property type="match status" value="1"/>
</dbReference>